<gene>
    <name evidence="1" type="ORF">Amon02_000421100</name>
</gene>
<keyword evidence="2" id="KW-1185">Reference proteome</keyword>
<dbReference type="EMBL" id="BSXS01002833">
    <property type="protein sequence ID" value="GME79949.1"/>
    <property type="molecule type" value="Genomic_DNA"/>
</dbReference>
<evidence type="ECO:0000313" key="2">
    <source>
        <dbReference type="Proteomes" id="UP001165064"/>
    </source>
</evidence>
<evidence type="ECO:0000313" key="1">
    <source>
        <dbReference type="EMBL" id="GME79949.1"/>
    </source>
</evidence>
<organism evidence="1 2">
    <name type="scientific">Ambrosiozyma monospora</name>
    <name type="common">Yeast</name>
    <name type="synonym">Endomycopsis monosporus</name>
    <dbReference type="NCBI Taxonomy" id="43982"/>
    <lineage>
        <taxon>Eukaryota</taxon>
        <taxon>Fungi</taxon>
        <taxon>Dikarya</taxon>
        <taxon>Ascomycota</taxon>
        <taxon>Saccharomycotina</taxon>
        <taxon>Pichiomycetes</taxon>
        <taxon>Pichiales</taxon>
        <taxon>Pichiaceae</taxon>
        <taxon>Ambrosiozyma</taxon>
    </lineage>
</organism>
<comment type="caution">
    <text evidence="1">The sequence shown here is derived from an EMBL/GenBank/DDBJ whole genome shotgun (WGS) entry which is preliminary data.</text>
</comment>
<proteinExistence type="predicted"/>
<reference evidence="1" key="1">
    <citation type="submission" date="2023-04" db="EMBL/GenBank/DDBJ databases">
        <title>Ambrosiozyma monospora NBRC 10751.</title>
        <authorList>
            <person name="Ichikawa N."/>
            <person name="Sato H."/>
            <person name="Tonouchi N."/>
        </authorList>
    </citation>
    <scope>NUCLEOTIDE SEQUENCE</scope>
    <source>
        <strain evidence="1">NBRC 10751</strain>
    </source>
</reference>
<dbReference type="Proteomes" id="UP001165064">
    <property type="component" value="Unassembled WGS sequence"/>
</dbReference>
<name>A0ACB5T2Z8_AMBMO</name>
<accession>A0ACB5T2Z8</accession>
<sequence length="972" mass="112115">MILKDTSPYKQLNKSHIPLRLRSKSSSLPRRSKFLLFLSFITLINVLYFAFTADSFISIATGSNSISDPTDFAEVTDLVLKTKAENADQLIEKIEEKLSQVELSQNYQKYWKYNTDLRNYQVSFDPLEYENSRAVKHIYDPRVSFTVYLNHIRKQFQKLDPLNNDPTQDITIPFSWQDWVDLSVLNQYLEYEEEDKPNCKDIIVRGSSYKPANKFRDQKLEYSPSCIDSQFYNGSTDKSLLPGFNFVSQGKKATFIEKQIQAKSYMLSGAPIPNSILFLSENGTYEVIPTEDKTMMQSGLFEEFKNDHGITTSTTGNTNSGNNLLVINPIEEFETLISTIPAQQSSLRFDQFFTKETNFQYEVPFESFIYNDTQIVHDLEERDQSSSLKPFEKRHLQSLKYSQSQEMAKLPKSFFEVNINWPAKFKGHKLTENGGHYDYRFFNTFLSESKLNQFDDVSEKRKIILHRLIHTWLQFTYKQGYVSFLAHGTLLSWYWDGLVFEWDNDIDVQMPIMDLNNLSMHYNGSMIVQDLKFGFHKFYLDVSNSITHRTKGNGNNNIDARFIDVDSGMYIDITGLCVTGSQRTPVSYKRKYNMMMKKLEEERKKLGDGSTSNSNSNLPSLDKEKDHDLHEDLKNDDSSSSSSSATELHQFAKRDAEPGLFGFGQMEKTSDDVSGKTEGTEEDNGDAFVQFVRDTMAEKETRKENVNNDDSSKDNTNNDDNNNDEDETTSEESETSSHFEEEPPPENEPVAPAPGGRRIPLRTKPGSSSRRSRVEAAPDLESFNRNKMLRLMNCRNNHFIEYDSISPLRLTQMENSPALIPKDYTLILNSEYKAGLQKQVFNNHVYLKELRLWVPIKIVHDAVKYLKGGPIGKAAILPFYQDNGVDVLLIVLEQMDVLREFYLTYELTKVHQLEMECLHKFEELDEKRSQLEVANEEDLKNAGIDLENDEAFMDKDALDAYQLIRNGEKIGW</sequence>
<protein>
    <submittedName>
        <fullName evidence="1">Unnamed protein product</fullName>
    </submittedName>
</protein>